<dbReference type="AlphaFoldDB" id="A0A6J4HB57"/>
<organism evidence="1">
    <name type="scientific">uncultured Chloroflexia bacterium</name>
    <dbReference type="NCBI Taxonomy" id="1672391"/>
    <lineage>
        <taxon>Bacteria</taxon>
        <taxon>Bacillati</taxon>
        <taxon>Chloroflexota</taxon>
        <taxon>Chloroflexia</taxon>
        <taxon>environmental samples</taxon>
    </lineage>
</organism>
<dbReference type="GO" id="GO:0004089">
    <property type="term" value="F:carbonate dehydratase activity"/>
    <property type="evidence" value="ECO:0007669"/>
    <property type="project" value="UniProtKB-EC"/>
</dbReference>
<accession>A0A6J4HB57</accession>
<proteinExistence type="predicted"/>
<gene>
    <name evidence="1" type="ORF">AVDCRST_MAG93-251</name>
</gene>
<keyword evidence="1" id="KW-0456">Lyase</keyword>
<dbReference type="EC" id="4.2.1.1" evidence="1"/>
<reference evidence="1" key="1">
    <citation type="submission" date="2020-02" db="EMBL/GenBank/DDBJ databases">
        <authorList>
            <person name="Meier V. D."/>
        </authorList>
    </citation>
    <scope>NUCLEOTIDE SEQUENCE</scope>
    <source>
        <strain evidence="1">AVDCRST_MAG93</strain>
    </source>
</reference>
<feature type="non-terminal residue" evidence="1">
    <location>
        <position position="47"/>
    </location>
</feature>
<feature type="non-terminal residue" evidence="1">
    <location>
        <position position="1"/>
    </location>
</feature>
<protein>
    <submittedName>
        <fullName evidence="1">Carbonic anhydrase, beta class</fullName>
        <ecNumber evidence="1">4.2.1.1</ecNumber>
    </submittedName>
</protein>
<name>A0A6J4HB57_9CHLR</name>
<evidence type="ECO:0000313" key="1">
    <source>
        <dbReference type="EMBL" id="CAA9216504.1"/>
    </source>
</evidence>
<dbReference type="EMBL" id="CADCTR010000080">
    <property type="protein sequence ID" value="CAA9216504.1"/>
    <property type="molecule type" value="Genomic_DNA"/>
</dbReference>
<sequence>RGGRCSTYSVASSRAPSYSDIWLYLRRQNRQARRSSGGNRRWHCRSI</sequence>